<dbReference type="EC" id="2.7.13.3" evidence="2"/>
<dbReference type="SUPFAM" id="SSF52172">
    <property type="entry name" value="CheY-like"/>
    <property type="match status" value="1"/>
</dbReference>
<dbReference type="AlphaFoldDB" id="A0A086ALY8"/>
<evidence type="ECO:0000256" key="3">
    <source>
        <dbReference type="ARBA" id="ARBA00022553"/>
    </source>
</evidence>
<dbReference type="SMART" id="SM00388">
    <property type="entry name" value="HisKA"/>
    <property type="match status" value="1"/>
</dbReference>
<keyword evidence="13" id="KW-1185">Reference proteome</keyword>
<dbReference type="Pfam" id="PF00072">
    <property type="entry name" value="Response_reg"/>
    <property type="match status" value="1"/>
</dbReference>
<dbReference type="Gene3D" id="3.30.565.10">
    <property type="entry name" value="Histidine kinase-like ATPase, C-terminal domain"/>
    <property type="match status" value="1"/>
</dbReference>
<comment type="caution">
    <text evidence="12">The sequence shown here is derived from an EMBL/GenBank/DDBJ whole genome shotgun (WGS) entry which is preliminary data.</text>
</comment>
<keyword evidence="7" id="KW-0472">Membrane</keyword>
<feature type="domain" description="Histidine kinase" evidence="9">
    <location>
        <begin position="272"/>
        <end position="488"/>
    </location>
</feature>
<feature type="modified residue" description="4-aspartylphosphate" evidence="8">
    <location>
        <position position="50"/>
    </location>
</feature>
<dbReference type="Gene3D" id="1.10.287.130">
    <property type="match status" value="1"/>
</dbReference>
<comment type="catalytic activity">
    <reaction evidence="1">
        <text>ATP + protein L-histidine = ADP + protein N-phospho-L-histidine.</text>
        <dbReference type="EC" id="2.7.13.3"/>
    </reaction>
</comment>
<keyword evidence="6" id="KW-0902">Two-component regulatory system</keyword>
<dbReference type="RefSeq" id="WP_034687179.1">
    <property type="nucleotide sequence ID" value="NZ_CP023049.2"/>
</dbReference>
<dbReference type="InterPro" id="IPR000700">
    <property type="entry name" value="PAS-assoc_C"/>
</dbReference>
<dbReference type="PANTHER" id="PTHR43547">
    <property type="entry name" value="TWO-COMPONENT HISTIDINE KINASE"/>
    <property type="match status" value="1"/>
</dbReference>
<dbReference type="Proteomes" id="UP000028709">
    <property type="component" value="Unassembled WGS sequence"/>
</dbReference>
<dbReference type="PANTHER" id="PTHR43547:SF2">
    <property type="entry name" value="HYBRID SIGNAL TRANSDUCTION HISTIDINE KINASE C"/>
    <property type="match status" value="1"/>
</dbReference>
<keyword evidence="4" id="KW-0808">Transferase</keyword>
<dbReference type="SMART" id="SM00387">
    <property type="entry name" value="HATPase_c"/>
    <property type="match status" value="1"/>
</dbReference>
<dbReference type="PROSITE" id="PS50110">
    <property type="entry name" value="RESPONSE_REGULATORY"/>
    <property type="match status" value="1"/>
</dbReference>
<evidence type="ECO:0000256" key="2">
    <source>
        <dbReference type="ARBA" id="ARBA00012438"/>
    </source>
</evidence>
<dbReference type="GO" id="GO:0000155">
    <property type="term" value="F:phosphorelay sensor kinase activity"/>
    <property type="evidence" value="ECO:0007669"/>
    <property type="project" value="InterPro"/>
</dbReference>
<dbReference type="SUPFAM" id="SSF47384">
    <property type="entry name" value="Homodimeric domain of signal transducing histidine kinase"/>
    <property type="match status" value="1"/>
</dbReference>
<dbReference type="Gene3D" id="3.40.50.2300">
    <property type="match status" value="1"/>
</dbReference>
<dbReference type="eggNOG" id="COG2205">
    <property type="taxonomic scope" value="Bacteria"/>
</dbReference>
<evidence type="ECO:0000259" key="9">
    <source>
        <dbReference type="PROSITE" id="PS50109"/>
    </source>
</evidence>
<evidence type="ECO:0000259" key="10">
    <source>
        <dbReference type="PROSITE" id="PS50110"/>
    </source>
</evidence>
<gene>
    <name evidence="12" type="ORF">IQ37_17005</name>
</gene>
<evidence type="ECO:0000259" key="11">
    <source>
        <dbReference type="PROSITE" id="PS50113"/>
    </source>
</evidence>
<sequence>MILIVDDNQNNIYSLKKLLESKDFPVDTANSGEEALGKALKNNYALIILDVQMPGMDGFEVAETFAGYSKTKEIPIIFLSAVNTEKKFIARGYASGGMDYVTKPVDPEILLLKVKTFYHLQEQNLAMKKTQQSLQMEVQGRRESQVTMKSKIDHFHLMLEGLPQIAFTLNEDGIVDFVNGRWYQYSKSNQDFPETHTDDLNIKEEFERCRKKGKALELEARIKNLATGDYRYHLLRLSPIFEGNTIKNWVGTFTDIDDQKKVEKEKDEFLSIASHELKTPLTSIKAYMQLLDRKLKLEKDSPEAGYVSKVQNQVEKLNILIGDLLDVSKIENGKLKINKKQANLEKVIRNAIETILQTHESKVKIQHHGSIPDLLIPFDEIRIEQVLINFLTNAIKYSPQNNQVIVTTFADDEEVKVSVTDFGIGIPDFKQEAVFHKFYRVEESSVQFQGMGIGLYICSEIIKQHHGTIGLSSIVGEGSTFYFTLPLN</sequence>
<dbReference type="InterPro" id="IPR001789">
    <property type="entry name" value="Sig_transdc_resp-reg_receiver"/>
</dbReference>
<evidence type="ECO:0000256" key="4">
    <source>
        <dbReference type="ARBA" id="ARBA00022679"/>
    </source>
</evidence>
<feature type="domain" description="Response regulatory" evidence="10">
    <location>
        <begin position="1"/>
        <end position="118"/>
    </location>
</feature>
<protein>
    <recommendedName>
        <fullName evidence="2">histidine kinase</fullName>
        <ecNumber evidence="2">2.7.13.3</ecNumber>
    </recommendedName>
</protein>
<evidence type="ECO:0000256" key="6">
    <source>
        <dbReference type="ARBA" id="ARBA00023012"/>
    </source>
</evidence>
<evidence type="ECO:0000256" key="7">
    <source>
        <dbReference type="ARBA" id="ARBA00023136"/>
    </source>
</evidence>
<dbReference type="PROSITE" id="PS50109">
    <property type="entry name" value="HIS_KIN"/>
    <property type="match status" value="1"/>
</dbReference>
<dbReference type="InterPro" id="IPR035965">
    <property type="entry name" value="PAS-like_dom_sf"/>
</dbReference>
<dbReference type="SUPFAM" id="SSF55874">
    <property type="entry name" value="ATPase domain of HSP90 chaperone/DNA topoisomerase II/histidine kinase"/>
    <property type="match status" value="1"/>
</dbReference>
<dbReference type="FunFam" id="1.10.287.130:FF:000001">
    <property type="entry name" value="Two-component sensor histidine kinase"/>
    <property type="match status" value="1"/>
</dbReference>
<dbReference type="PROSITE" id="PS50113">
    <property type="entry name" value="PAC"/>
    <property type="match status" value="1"/>
</dbReference>
<dbReference type="eggNOG" id="COG3706">
    <property type="taxonomic scope" value="Bacteria"/>
</dbReference>
<keyword evidence="3 8" id="KW-0597">Phosphoprotein</keyword>
<feature type="domain" description="PAC" evidence="11">
    <location>
        <begin position="216"/>
        <end position="268"/>
    </location>
</feature>
<dbReference type="EMBL" id="JPRJ01000044">
    <property type="protein sequence ID" value="KFF17702.1"/>
    <property type="molecule type" value="Genomic_DNA"/>
</dbReference>
<dbReference type="InterPro" id="IPR005467">
    <property type="entry name" value="His_kinase_dom"/>
</dbReference>
<dbReference type="SMART" id="SM00448">
    <property type="entry name" value="REC"/>
    <property type="match status" value="1"/>
</dbReference>
<dbReference type="CDD" id="cd00075">
    <property type="entry name" value="HATPase"/>
    <property type="match status" value="1"/>
</dbReference>
<dbReference type="Gene3D" id="3.30.450.20">
    <property type="entry name" value="PAS domain"/>
    <property type="match status" value="1"/>
</dbReference>
<dbReference type="SUPFAM" id="SSF55785">
    <property type="entry name" value="PYP-like sensor domain (PAS domain)"/>
    <property type="match status" value="1"/>
</dbReference>
<evidence type="ECO:0000256" key="5">
    <source>
        <dbReference type="ARBA" id="ARBA00022777"/>
    </source>
</evidence>
<organism evidence="12 13">
    <name type="scientific">Chryseobacterium piperi</name>
    <dbReference type="NCBI Taxonomy" id="558152"/>
    <lineage>
        <taxon>Bacteria</taxon>
        <taxon>Pseudomonadati</taxon>
        <taxon>Bacteroidota</taxon>
        <taxon>Flavobacteriia</taxon>
        <taxon>Flavobacteriales</taxon>
        <taxon>Weeksellaceae</taxon>
        <taxon>Chryseobacterium group</taxon>
        <taxon>Chryseobacterium</taxon>
    </lineage>
</organism>
<dbReference type="PRINTS" id="PR00344">
    <property type="entry name" value="BCTRLSENSOR"/>
</dbReference>
<dbReference type="InterPro" id="IPR003594">
    <property type="entry name" value="HATPase_dom"/>
</dbReference>
<dbReference type="KEGG" id="cpip:CJF12_06385"/>
<dbReference type="STRING" id="558152.IQ37_17005"/>
<dbReference type="CDD" id="cd00082">
    <property type="entry name" value="HisKA"/>
    <property type="match status" value="1"/>
</dbReference>
<evidence type="ECO:0000256" key="1">
    <source>
        <dbReference type="ARBA" id="ARBA00000085"/>
    </source>
</evidence>
<reference evidence="12 13" key="1">
    <citation type="submission" date="2014-07" db="EMBL/GenBank/DDBJ databases">
        <title>Genome of Chryseobacterium piperi CTM.</title>
        <authorList>
            <person name="Pipes S.E."/>
            <person name="Stropko S.J."/>
            <person name="Newman J.D."/>
        </authorList>
    </citation>
    <scope>NUCLEOTIDE SEQUENCE [LARGE SCALE GENOMIC DNA]</scope>
    <source>
        <strain evidence="12 13">CTM</strain>
    </source>
</reference>
<dbReference type="OrthoDB" id="9781208at2"/>
<dbReference type="InterPro" id="IPR004358">
    <property type="entry name" value="Sig_transdc_His_kin-like_C"/>
</dbReference>
<dbReference type="FunFam" id="3.30.565.10:FF:000006">
    <property type="entry name" value="Sensor histidine kinase WalK"/>
    <property type="match status" value="1"/>
</dbReference>
<dbReference type="InterPro" id="IPR003661">
    <property type="entry name" value="HisK_dim/P_dom"/>
</dbReference>
<evidence type="ECO:0000256" key="8">
    <source>
        <dbReference type="PROSITE-ProRule" id="PRU00169"/>
    </source>
</evidence>
<accession>A0A086ALY8</accession>
<evidence type="ECO:0000313" key="12">
    <source>
        <dbReference type="EMBL" id="KFF17702.1"/>
    </source>
</evidence>
<dbReference type="InterPro" id="IPR036097">
    <property type="entry name" value="HisK_dim/P_sf"/>
</dbReference>
<dbReference type="Pfam" id="PF00512">
    <property type="entry name" value="HisKA"/>
    <property type="match status" value="1"/>
</dbReference>
<dbReference type="Pfam" id="PF02518">
    <property type="entry name" value="HATPase_c"/>
    <property type="match status" value="1"/>
</dbReference>
<evidence type="ECO:0000313" key="13">
    <source>
        <dbReference type="Proteomes" id="UP000028709"/>
    </source>
</evidence>
<proteinExistence type="predicted"/>
<dbReference type="InterPro" id="IPR011006">
    <property type="entry name" value="CheY-like_superfamily"/>
</dbReference>
<keyword evidence="5 12" id="KW-0418">Kinase</keyword>
<dbReference type="InterPro" id="IPR036890">
    <property type="entry name" value="HATPase_C_sf"/>
</dbReference>
<name>A0A086ALY8_9FLAO</name>